<comment type="caution">
    <text evidence="1">The sequence shown here is derived from an EMBL/GenBank/DDBJ whole genome shotgun (WGS) entry which is preliminary data.</text>
</comment>
<reference evidence="1 2" key="1">
    <citation type="submission" date="2021-01" db="EMBL/GenBank/DDBJ databases">
        <title>Whole genome shotgun sequence of Asanoa iriomotensis NBRC 100142.</title>
        <authorList>
            <person name="Komaki H."/>
            <person name="Tamura T."/>
        </authorList>
    </citation>
    <scope>NUCLEOTIDE SEQUENCE [LARGE SCALE GENOMIC DNA]</scope>
    <source>
        <strain evidence="1 2">NBRC 100142</strain>
    </source>
</reference>
<evidence type="ECO:0000313" key="1">
    <source>
        <dbReference type="EMBL" id="GIF61650.1"/>
    </source>
</evidence>
<organism evidence="1 2">
    <name type="scientific">Asanoa iriomotensis</name>
    <dbReference type="NCBI Taxonomy" id="234613"/>
    <lineage>
        <taxon>Bacteria</taxon>
        <taxon>Bacillati</taxon>
        <taxon>Actinomycetota</taxon>
        <taxon>Actinomycetes</taxon>
        <taxon>Micromonosporales</taxon>
        <taxon>Micromonosporaceae</taxon>
        <taxon>Asanoa</taxon>
    </lineage>
</organism>
<dbReference type="EMBL" id="BONC01000118">
    <property type="protein sequence ID" value="GIF61650.1"/>
    <property type="molecule type" value="Genomic_DNA"/>
</dbReference>
<gene>
    <name evidence="1" type="ORF">Air01nite_77450</name>
</gene>
<sequence>MGHTRQGSFVIPVLIRLPETDDSATAQQPLPGIERSAPEPFERRVVRTFAQSMDALQTYIVDPAREPTVASLVDAVERGVSREFCMALHRILAEESVSEFETTFEWASAVQHSDSLPSSVRIGADARELLNMAAEKLRAKKVGPRQVFSGKIVELRHEQGDAFGWIKVSTLRNGRWCEIGVKLRLEQYNHAVGWHRDARPVLVEGQVRSEFGRPLVVSDPLRCHPLDESILM</sequence>
<name>A0ABQ4CFV3_9ACTN</name>
<accession>A0ABQ4CFV3</accession>
<protein>
    <submittedName>
        <fullName evidence="1">Uncharacterized protein</fullName>
    </submittedName>
</protein>
<keyword evidence="2" id="KW-1185">Reference proteome</keyword>
<dbReference type="Proteomes" id="UP000624325">
    <property type="component" value="Unassembled WGS sequence"/>
</dbReference>
<evidence type="ECO:0000313" key="2">
    <source>
        <dbReference type="Proteomes" id="UP000624325"/>
    </source>
</evidence>
<proteinExistence type="predicted"/>